<keyword evidence="4" id="KW-0808">Transferase</keyword>
<evidence type="ECO:0000256" key="3">
    <source>
        <dbReference type="ARBA" id="ARBA00022553"/>
    </source>
</evidence>
<dbReference type="EC" id="2.7.13.3" evidence="2"/>
<comment type="catalytic activity">
    <reaction evidence="1">
        <text>ATP + protein L-histidine = ADP + protein N-phospho-L-histidine.</text>
        <dbReference type="EC" id="2.7.13.3"/>
    </reaction>
</comment>
<dbReference type="Proteomes" id="UP001597145">
    <property type="component" value="Unassembled WGS sequence"/>
</dbReference>
<dbReference type="RefSeq" id="WP_343975785.1">
    <property type="nucleotide sequence ID" value="NZ_BAAAJG010000008.1"/>
</dbReference>
<feature type="transmembrane region" description="Helical" evidence="9">
    <location>
        <begin position="129"/>
        <end position="151"/>
    </location>
</feature>
<evidence type="ECO:0000259" key="11">
    <source>
        <dbReference type="Pfam" id="PF07730"/>
    </source>
</evidence>
<dbReference type="Pfam" id="PF02518">
    <property type="entry name" value="HATPase_c"/>
    <property type="match status" value="1"/>
</dbReference>
<feature type="domain" description="Signal transduction histidine kinase subgroup 3 dimerisation and phosphoacceptor" evidence="11">
    <location>
        <begin position="174"/>
        <end position="241"/>
    </location>
</feature>
<keyword evidence="3" id="KW-0597">Phosphoprotein</keyword>
<comment type="caution">
    <text evidence="12">The sequence shown here is derived from an EMBL/GenBank/DDBJ whole genome shotgun (WGS) entry which is preliminary data.</text>
</comment>
<accession>A0ABW4FGX8</accession>
<evidence type="ECO:0000256" key="1">
    <source>
        <dbReference type="ARBA" id="ARBA00000085"/>
    </source>
</evidence>
<keyword evidence="9" id="KW-0812">Transmembrane</keyword>
<dbReference type="InterPro" id="IPR003594">
    <property type="entry name" value="HATPase_dom"/>
</dbReference>
<evidence type="ECO:0000256" key="9">
    <source>
        <dbReference type="SAM" id="Phobius"/>
    </source>
</evidence>
<evidence type="ECO:0000256" key="6">
    <source>
        <dbReference type="ARBA" id="ARBA00022777"/>
    </source>
</evidence>
<proteinExistence type="predicted"/>
<dbReference type="InterPro" id="IPR036890">
    <property type="entry name" value="HATPase_C_sf"/>
</dbReference>
<keyword evidence="13" id="KW-1185">Reference proteome</keyword>
<keyword evidence="9" id="KW-0472">Membrane</keyword>
<evidence type="ECO:0000256" key="2">
    <source>
        <dbReference type="ARBA" id="ARBA00012438"/>
    </source>
</evidence>
<keyword evidence="8" id="KW-0902">Two-component regulatory system</keyword>
<dbReference type="GO" id="GO:0016301">
    <property type="term" value="F:kinase activity"/>
    <property type="evidence" value="ECO:0007669"/>
    <property type="project" value="UniProtKB-KW"/>
</dbReference>
<dbReference type="EMBL" id="JBHUCP010000006">
    <property type="protein sequence ID" value="MFD1529915.1"/>
    <property type="molecule type" value="Genomic_DNA"/>
</dbReference>
<dbReference type="Pfam" id="PF07730">
    <property type="entry name" value="HisKA_3"/>
    <property type="match status" value="1"/>
</dbReference>
<dbReference type="Gene3D" id="1.20.5.1930">
    <property type="match status" value="1"/>
</dbReference>
<dbReference type="Gene3D" id="3.30.565.10">
    <property type="entry name" value="Histidine kinase-like ATPase, C-terminal domain"/>
    <property type="match status" value="1"/>
</dbReference>
<keyword evidence="7" id="KW-0067">ATP-binding</keyword>
<organism evidence="12 13">
    <name type="scientific">Pseudonocardia aurantiaca</name>
    <dbReference type="NCBI Taxonomy" id="75290"/>
    <lineage>
        <taxon>Bacteria</taxon>
        <taxon>Bacillati</taxon>
        <taxon>Actinomycetota</taxon>
        <taxon>Actinomycetes</taxon>
        <taxon>Pseudonocardiales</taxon>
        <taxon>Pseudonocardiaceae</taxon>
        <taxon>Pseudonocardia</taxon>
    </lineage>
</organism>
<evidence type="ECO:0000256" key="8">
    <source>
        <dbReference type="ARBA" id="ARBA00023012"/>
    </source>
</evidence>
<evidence type="ECO:0000256" key="7">
    <source>
        <dbReference type="ARBA" id="ARBA00022840"/>
    </source>
</evidence>
<evidence type="ECO:0000256" key="4">
    <source>
        <dbReference type="ARBA" id="ARBA00022679"/>
    </source>
</evidence>
<keyword evidence="6 12" id="KW-0418">Kinase</keyword>
<dbReference type="CDD" id="cd16917">
    <property type="entry name" value="HATPase_UhpB-NarQ-NarX-like"/>
    <property type="match status" value="1"/>
</dbReference>
<evidence type="ECO:0000313" key="13">
    <source>
        <dbReference type="Proteomes" id="UP001597145"/>
    </source>
</evidence>
<evidence type="ECO:0000259" key="10">
    <source>
        <dbReference type="Pfam" id="PF02518"/>
    </source>
</evidence>
<dbReference type="InterPro" id="IPR050482">
    <property type="entry name" value="Sensor_HK_TwoCompSys"/>
</dbReference>
<dbReference type="InterPro" id="IPR011712">
    <property type="entry name" value="Sig_transdc_His_kin_sub3_dim/P"/>
</dbReference>
<gene>
    <name evidence="12" type="ORF">ACFSCY_10720</name>
</gene>
<feature type="transmembrane region" description="Helical" evidence="9">
    <location>
        <begin position="106"/>
        <end position="123"/>
    </location>
</feature>
<feature type="domain" description="Histidine kinase/HSP90-like ATPase" evidence="10">
    <location>
        <begin position="286"/>
        <end position="370"/>
    </location>
</feature>
<keyword evidence="5" id="KW-0547">Nucleotide-binding</keyword>
<name>A0ABW4FGX8_9PSEU</name>
<feature type="transmembrane region" description="Helical" evidence="9">
    <location>
        <begin position="65"/>
        <end position="85"/>
    </location>
</feature>
<reference evidence="13" key="1">
    <citation type="journal article" date="2019" name="Int. J. Syst. Evol. Microbiol.">
        <title>The Global Catalogue of Microorganisms (GCM) 10K type strain sequencing project: providing services to taxonomists for standard genome sequencing and annotation.</title>
        <authorList>
            <consortium name="The Broad Institute Genomics Platform"/>
            <consortium name="The Broad Institute Genome Sequencing Center for Infectious Disease"/>
            <person name="Wu L."/>
            <person name="Ma J."/>
        </authorList>
    </citation>
    <scope>NUCLEOTIDE SEQUENCE [LARGE SCALE GENOMIC DNA]</scope>
    <source>
        <strain evidence="13">JCM 12165</strain>
    </source>
</reference>
<evidence type="ECO:0000256" key="5">
    <source>
        <dbReference type="ARBA" id="ARBA00022741"/>
    </source>
</evidence>
<protein>
    <recommendedName>
        <fullName evidence="2">histidine kinase</fullName>
        <ecNumber evidence="2">2.7.13.3</ecNumber>
    </recommendedName>
</protein>
<dbReference type="PANTHER" id="PTHR24421:SF10">
    <property type="entry name" value="NITRATE_NITRITE SENSOR PROTEIN NARQ"/>
    <property type="match status" value="1"/>
</dbReference>
<dbReference type="SUPFAM" id="SSF55874">
    <property type="entry name" value="ATPase domain of HSP90 chaperone/DNA topoisomerase II/histidine kinase"/>
    <property type="match status" value="1"/>
</dbReference>
<dbReference type="PANTHER" id="PTHR24421">
    <property type="entry name" value="NITRATE/NITRITE SENSOR PROTEIN NARX-RELATED"/>
    <property type="match status" value="1"/>
</dbReference>
<evidence type="ECO:0000313" key="12">
    <source>
        <dbReference type="EMBL" id="MFD1529915.1"/>
    </source>
</evidence>
<keyword evidence="9" id="KW-1133">Transmembrane helix</keyword>
<sequence>MIRTPGPVSAWLRLAPLARDAVLAVATSAALVAAALLEGASASTALLALLSAGAAAPLVLVRRFPFPAALASAAVVLCGAGIPEWSGRLVAMAAFCAAAYRVARPLLMLAASIGWLLVLLFVATHPDGVAAFGEAVVTGIAPVAVGTALRVSREHARQSVRLQQVEAAREIAEEHARVAREVHDAVGHHLTAIRMQAGAARHVLRAEDVPPVAGAALATIDGLAASALADVRSLLDELREGRGPTLADRAGVRALVQRLGTGACPVALTDNDTDVPLPAAVGRGGYRVLQEAVTNAVRHAGATEVRVRIGRAPSALAIAVEDDGRSCSPDAAAEGHGIRGMRERAHALGGTLQLTAREPHGWTVEAVLPTGSAVP</sequence>